<dbReference type="GO" id="GO:0019310">
    <property type="term" value="P:inositol catabolic process"/>
    <property type="evidence" value="ECO:0007669"/>
    <property type="project" value="UniProtKB-UniRule"/>
</dbReference>
<dbReference type="GO" id="GO:0102482">
    <property type="term" value="F:5-deoxy-D-glucuronate isomerase activity"/>
    <property type="evidence" value="ECO:0007669"/>
    <property type="project" value="UniProtKB-EC"/>
</dbReference>
<dbReference type="InterPro" id="IPR011051">
    <property type="entry name" value="RmlC_Cupin_sf"/>
</dbReference>
<dbReference type="NCBIfam" id="TIGR04378">
    <property type="entry name" value="myo_inos_iolB"/>
    <property type="match status" value="1"/>
</dbReference>
<evidence type="ECO:0000256" key="2">
    <source>
        <dbReference type="NCBIfam" id="TIGR04378"/>
    </source>
</evidence>
<keyword evidence="1 3" id="KW-0413">Isomerase</keyword>
<dbReference type="PANTHER" id="PTHR39193">
    <property type="entry name" value="5-DEOXY-GLUCURONATE ISOMERASE"/>
    <property type="match status" value="1"/>
</dbReference>
<dbReference type="RefSeq" id="WP_149126596.1">
    <property type="nucleotide sequence ID" value="NZ_CP043404.1"/>
</dbReference>
<keyword evidence="4" id="KW-1185">Reference proteome</keyword>
<organism evidence="3 4">
    <name type="scientific">Bacillus safensis</name>
    <dbReference type="NCBI Taxonomy" id="561879"/>
    <lineage>
        <taxon>Bacteria</taxon>
        <taxon>Bacillati</taxon>
        <taxon>Bacillota</taxon>
        <taxon>Bacilli</taxon>
        <taxon>Bacillales</taxon>
        <taxon>Bacillaceae</taxon>
        <taxon>Bacillus</taxon>
    </lineage>
</organism>
<dbReference type="InterPro" id="IPR021120">
    <property type="entry name" value="KduI/IolB_isomerase"/>
</dbReference>
<name>A0A5C0WMM9_BACIA</name>
<dbReference type="AlphaFoldDB" id="A0A5C0WMM9"/>
<evidence type="ECO:0000256" key="1">
    <source>
        <dbReference type="ARBA" id="ARBA00023235"/>
    </source>
</evidence>
<accession>A0A5C0WMM9</accession>
<dbReference type="EMBL" id="CP043404">
    <property type="protein sequence ID" value="QEK65280.1"/>
    <property type="molecule type" value="Genomic_DNA"/>
</dbReference>
<dbReference type="Proteomes" id="UP000325032">
    <property type="component" value="Chromosome"/>
</dbReference>
<dbReference type="EC" id="5.3.1.30" evidence="2"/>
<reference evidence="3 4" key="1">
    <citation type="journal article" date="2018" name="Plant Biotechnol. Rep.">
        <title>Diversity and antifungal activity of endophytic bacteria associated with Panax ginseng seedlings.</title>
        <authorList>
            <person name="Park J.M."/>
            <person name="Hong C.E."/>
            <person name="Jo S.H."/>
        </authorList>
    </citation>
    <scope>NUCLEOTIDE SEQUENCE [LARGE SCALE GENOMIC DNA]</scope>
    <source>
        <strain evidence="3 4">PgKB20</strain>
    </source>
</reference>
<dbReference type="SUPFAM" id="SSF51182">
    <property type="entry name" value="RmlC-like cupins"/>
    <property type="match status" value="1"/>
</dbReference>
<dbReference type="InterPro" id="IPR024203">
    <property type="entry name" value="Deoxy-glucuronate_isom_IolB"/>
</dbReference>
<protein>
    <recommendedName>
        <fullName evidence="2">5-deoxy-glucuronate isomerase</fullName>
        <ecNumber evidence="2">5.3.1.30</ecNumber>
    </recommendedName>
</protein>
<dbReference type="PANTHER" id="PTHR39193:SF1">
    <property type="entry name" value="5-DEOXY-GLUCURONATE ISOMERASE"/>
    <property type="match status" value="1"/>
</dbReference>
<dbReference type="InterPro" id="IPR014710">
    <property type="entry name" value="RmlC-like_jellyroll"/>
</dbReference>
<evidence type="ECO:0000313" key="3">
    <source>
        <dbReference type="EMBL" id="QEK65280.1"/>
    </source>
</evidence>
<proteinExistence type="predicted"/>
<dbReference type="Gene3D" id="2.60.120.10">
    <property type="entry name" value="Jelly Rolls"/>
    <property type="match status" value="2"/>
</dbReference>
<dbReference type="Pfam" id="PF04962">
    <property type="entry name" value="KduI"/>
    <property type="match status" value="1"/>
</dbReference>
<sequence>MADLIVPKQKRDKEGKVLSITPQSAGWTYIGFEVYTLAKGENLHKKTDENEVCIVILSGKLHLQTKEETWKEIGERMNVFEKTPPFSIYIPNDDHYEIEAITDIEIAVCSAPGKGTYPARLILPERVEVEHRGAGNIARQVHNILPEHEPADHLLVVEVFTPEGNWSSYPPHKHDQDNLPHESYLEETYYHKVNPEQGFVLQRVYTDDLSLDETMAVRDSSAVLVPKGYHPVSAPPGYEIYYLNVMGGPVRTWKFHNNAEHEWVMKNKLSMKREGR</sequence>
<dbReference type="GO" id="GO:0008880">
    <property type="term" value="F:glucuronate isomerase activity"/>
    <property type="evidence" value="ECO:0007669"/>
    <property type="project" value="InterPro"/>
</dbReference>
<evidence type="ECO:0000313" key="4">
    <source>
        <dbReference type="Proteomes" id="UP000325032"/>
    </source>
</evidence>
<dbReference type="PIRSF" id="PIRSF036628">
    <property type="entry name" value="IolB"/>
    <property type="match status" value="1"/>
</dbReference>
<gene>
    <name evidence="3" type="primary">iolB</name>
    <name evidence="3" type="ORF">FX981_03550</name>
</gene>
<dbReference type="GeneID" id="61770293"/>